<dbReference type="Pfam" id="PF04185">
    <property type="entry name" value="Phosphoesterase"/>
    <property type="match status" value="1"/>
</dbReference>
<evidence type="ECO:0000256" key="1">
    <source>
        <dbReference type="ARBA" id="ARBA00022801"/>
    </source>
</evidence>
<proteinExistence type="predicted"/>
<keyword evidence="1" id="KW-0378">Hydrolase</keyword>
<name>A0A369XNQ2_9PROT</name>
<dbReference type="GO" id="GO:0042578">
    <property type="term" value="F:phosphoric ester hydrolase activity"/>
    <property type="evidence" value="ECO:0007669"/>
    <property type="project" value="UniProtKB-ARBA"/>
</dbReference>
<reference evidence="2 3" key="1">
    <citation type="submission" date="2018-05" db="EMBL/GenBank/DDBJ databases">
        <title>Integrated omic analyses show evidence that a Ca. Accumulibacter phosphatis strain performs denitrification under micro-aerobic conditions.</title>
        <authorList>
            <person name="Camejo P.Y."/>
            <person name="Katherine M.D."/>
            <person name="Daniel N.R."/>
        </authorList>
    </citation>
    <scope>NUCLEOTIDE SEQUENCE [LARGE SCALE GENOMIC DNA]</scope>
    <source>
        <strain evidence="2">UW-LDO-IC</strain>
    </source>
</reference>
<dbReference type="AlphaFoldDB" id="A0A369XNQ2"/>
<evidence type="ECO:0000313" key="3">
    <source>
        <dbReference type="Proteomes" id="UP000253831"/>
    </source>
</evidence>
<protein>
    <recommendedName>
        <fullName evidence="4">Phosphoesterase</fullName>
    </recommendedName>
</protein>
<dbReference type="Gene3D" id="3.40.720.10">
    <property type="entry name" value="Alkaline Phosphatase, subunit A"/>
    <property type="match status" value="1"/>
</dbReference>
<dbReference type="GO" id="GO:0009395">
    <property type="term" value="P:phospholipid catabolic process"/>
    <property type="evidence" value="ECO:0007669"/>
    <property type="project" value="TreeGrafter"/>
</dbReference>
<comment type="caution">
    <text evidence="2">The sequence shown here is derived from an EMBL/GenBank/DDBJ whole genome shotgun (WGS) entry which is preliminary data.</text>
</comment>
<dbReference type="Proteomes" id="UP000253831">
    <property type="component" value="Unassembled WGS sequence"/>
</dbReference>
<sequence>MIDVHHGQLLERVFEAYRSATSETGTNVWNTALLIGWDEPGGTYDHVPPGRVSPPDPAAPAGEFGFTFDRSGYRVPAIIVSPWVEPGSVFNEEYRHTSLIATLRKMWDLGEPLTGRDATARSFAGVFTRDEPRDPHTWPEFPAQPVPEWTVDPDVIGRCISSLGTGVIPGLVAHAREMGMQLPPEFDTPAQAR</sequence>
<dbReference type="PANTHER" id="PTHR31956:SF1">
    <property type="entry name" value="NON-SPECIFIC PHOSPHOLIPASE C1"/>
    <property type="match status" value="1"/>
</dbReference>
<dbReference type="InterPro" id="IPR007312">
    <property type="entry name" value="Phosphoesterase"/>
</dbReference>
<dbReference type="PANTHER" id="PTHR31956">
    <property type="entry name" value="NON-SPECIFIC PHOSPHOLIPASE C4-RELATED"/>
    <property type="match status" value="1"/>
</dbReference>
<accession>A0A369XNQ2</accession>
<dbReference type="InterPro" id="IPR017850">
    <property type="entry name" value="Alkaline_phosphatase_core_sf"/>
</dbReference>
<dbReference type="EMBL" id="QPGA01000031">
    <property type="protein sequence ID" value="RDE49837.1"/>
    <property type="molecule type" value="Genomic_DNA"/>
</dbReference>
<organism evidence="2 3">
    <name type="scientific">Candidatus Accumulibacter meliphilus</name>
    <dbReference type="NCBI Taxonomy" id="2211374"/>
    <lineage>
        <taxon>Bacteria</taxon>
        <taxon>Pseudomonadati</taxon>
        <taxon>Pseudomonadota</taxon>
        <taxon>Betaproteobacteria</taxon>
        <taxon>Candidatus Accumulibacter</taxon>
    </lineage>
</organism>
<gene>
    <name evidence="2" type="ORF">DVS81_14445</name>
</gene>
<evidence type="ECO:0000313" key="2">
    <source>
        <dbReference type="EMBL" id="RDE49837.1"/>
    </source>
</evidence>
<evidence type="ECO:0008006" key="4">
    <source>
        <dbReference type="Google" id="ProtNLM"/>
    </source>
</evidence>